<evidence type="ECO:0000313" key="2">
    <source>
        <dbReference type="Proteomes" id="UP000094769"/>
    </source>
</evidence>
<gene>
    <name evidence="1" type="ORF">CODIS_02030</name>
</gene>
<evidence type="ECO:0008006" key="3">
    <source>
        <dbReference type="Google" id="ProtNLM"/>
    </source>
</evidence>
<dbReference type="NCBIfam" id="NF040826">
    <property type="entry name" value="lxa_BCAM0308"/>
    <property type="match status" value="1"/>
</dbReference>
<name>A0A7Z0VPR1_9GAMM</name>
<proteinExistence type="predicted"/>
<organism evidence="1 2">
    <name type="scientific">Candidatus Thiodiazotropha endolucinida</name>
    <dbReference type="NCBI Taxonomy" id="1655433"/>
    <lineage>
        <taxon>Bacteria</taxon>
        <taxon>Pseudomonadati</taxon>
        <taxon>Pseudomonadota</taxon>
        <taxon>Gammaproteobacteria</taxon>
        <taxon>Chromatiales</taxon>
        <taxon>Sedimenticolaceae</taxon>
        <taxon>Candidatus Thiodiazotropha</taxon>
    </lineage>
</organism>
<dbReference type="AlphaFoldDB" id="A0A7Z0VPR1"/>
<evidence type="ECO:0000313" key="1">
    <source>
        <dbReference type="EMBL" id="ODJ89643.1"/>
    </source>
</evidence>
<sequence length="166" mass="19274">MSQNTSYTSVKRRDRLIKERSIDAYRSERKLPDPTLCQICGAVFTGGRWQWCEALPIEAKETRCPACQRIHDRVPAGYLTLSGTFFNEHRKEIMRLIHNHVERQRTRHPLQRIIDTHIKESGDMEISFTEFHLPKGVGEAVKNAYQGELQIHFPEASGQVRASWSR</sequence>
<reference evidence="1 2" key="1">
    <citation type="submission" date="2016-06" db="EMBL/GenBank/DDBJ databases">
        <title>Genome sequence of endosymbiont of Candidatus Endolucinida thiodiazotropha.</title>
        <authorList>
            <person name="Poehlein A."/>
            <person name="Koenig S."/>
            <person name="Heiden S.E."/>
            <person name="Thuermer A."/>
            <person name="Voget S."/>
            <person name="Daniel R."/>
            <person name="Markert S."/>
            <person name="Gros O."/>
            <person name="Schweder T."/>
        </authorList>
    </citation>
    <scope>NUCLEOTIDE SEQUENCE [LARGE SCALE GENOMIC DNA]</scope>
    <source>
        <strain evidence="1 2">COS</strain>
    </source>
</reference>
<keyword evidence="2" id="KW-1185">Reference proteome</keyword>
<dbReference type="RefSeq" id="WP_069120629.1">
    <property type="nucleotide sequence ID" value="NZ_MARB01000001.1"/>
</dbReference>
<accession>A0A7Z0VPR1</accession>
<dbReference type="OrthoDB" id="9785278at2"/>
<dbReference type="EMBL" id="MARB01000001">
    <property type="protein sequence ID" value="ODJ89643.1"/>
    <property type="molecule type" value="Genomic_DNA"/>
</dbReference>
<protein>
    <recommendedName>
        <fullName evidence="3">ATPase</fullName>
    </recommendedName>
</protein>
<comment type="caution">
    <text evidence="1">The sequence shown here is derived from an EMBL/GenBank/DDBJ whole genome shotgun (WGS) entry which is preliminary data.</text>
</comment>
<dbReference type="InterPro" id="IPR047706">
    <property type="entry name" value="BCAM0308-like"/>
</dbReference>
<dbReference type="Proteomes" id="UP000094769">
    <property type="component" value="Unassembled WGS sequence"/>
</dbReference>